<dbReference type="Proteomes" id="UP001396334">
    <property type="component" value="Unassembled WGS sequence"/>
</dbReference>
<gene>
    <name evidence="1" type="ORF">V6N11_022809</name>
</gene>
<reference evidence="1 2" key="1">
    <citation type="journal article" date="2024" name="G3 (Bethesda)">
        <title>Genome assembly of Hibiscus sabdariffa L. provides insights into metabolisms of medicinal natural products.</title>
        <authorList>
            <person name="Kim T."/>
        </authorList>
    </citation>
    <scope>NUCLEOTIDE SEQUENCE [LARGE SCALE GENOMIC DNA]</scope>
    <source>
        <strain evidence="1">TK-2024</strain>
        <tissue evidence="1">Old leaves</tissue>
    </source>
</reference>
<evidence type="ECO:0000313" key="2">
    <source>
        <dbReference type="Proteomes" id="UP001396334"/>
    </source>
</evidence>
<organism evidence="1 2">
    <name type="scientific">Hibiscus sabdariffa</name>
    <name type="common">roselle</name>
    <dbReference type="NCBI Taxonomy" id="183260"/>
    <lineage>
        <taxon>Eukaryota</taxon>
        <taxon>Viridiplantae</taxon>
        <taxon>Streptophyta</taxon>
        <taxon>Embryophyta</taxon>
        <taxon>Tracheophyta</taxon>
        <taxon>Spermatophyta</taxon>
        <taxon>Magnoliopsida</taxon>
        <taxon>eudicotyledons</taxon>
        <taxon>Gunneridae</taxon>
        <taxon>Pentapetalae</taxon>
        <taxon>rosids</taxon>
        <taxon>malvids</taxon>
        <taxon>Malvales</taxon>
        <taxon>Malvaceae</taxon>
        <taxon>Malvoideae</taxon>
        <taxon>Hibiscus</taxon>
    </lineage>
</organism>
<accession>A0ABR2TKS1</accession>
<evidence type="ECO:0000313" key="1">
    <source>
        <dbReference type="EMBL" id="KAK9037910.1"/>
    </source>
</evidence>
<dbReference type="EMBL" id="JBBPBN010000005">
    <property type="protein sequence ID" value="KAK9037910.1"/>
    <property type="molecule type" value="Genomic_DNA"/>
</dbReference>
<proteinExistence type="predicted"/>
<sequence>MSPYLNLLPCLRNVLYGYHLIIQIRDNCSVTWDIEFPGTFPAPSTYGFNCSFMTLFLLKLLKQALQDSFSGGKIVGAD</sequence>
<comment type="caution">
    <text evidence="1">The sequence shown here is derived from an EMBL/GenBank/DDBJ whole genome shotgun (WGS) entry which is preliminary data.</text>
</comment>
<name>A0ABR2TKS1_9ROSI</name>
<protein>
    <submittedName>
        <fullName evidence="1">Uncharacterized protein</fullName>
    </submittedName>
</protein>
<keyword evidence="2" id="KW-1185">Reference proteome</keyword>